<keyword evidence="8" id="KW-0436">Ligase</keyword>
<dbReference type="GO" id="GO:0016874">
    <property type="term" value="F:ligase activity"/>
    <property type="evidence" value="ECO:0007669"/>
    <property type="project" value="UniProtKB-KW"/>
</dbReference>
<feature type="domain" description="RanBP2-type" evidence="7">
    <location>
        <begin position="783"/>
        <end position="812"/>
    </location>
</feature>
<sequence length="989" mass="112425">MDCNLIVQLTLQNERLKEVCQKMENLQTTQKVGEAEKVNQVLMAKDSLNVSKNLLATCGQMADKIDRVLEKLCKFDVSEVQFCELFYKFRVFMQEHIEKVGNHLQQFGNALQHLSTLASSTAIHLQTGVTAKASDFYLPTNNAKPPSFEKSVGLEDLPEKEVNFNLKECNLQNEKAPILEAVVKKMPVLTAECKAPVKVIGQDDSLTSTKISPRNEDVSYGEDEPDIHFEPVISLPGLVDLKTGEEDEEVLFQDRVKLYRFDIDSKEYKERGVGKLKILRSVETGKLRLVMRREHVHKLAANHYIEADFELKPKGLRSYCWQCLDFSDGEMKPTTLAALFRSSDAANEFKLTIEKQLGGNKKETSNPVKVVEVNQPKPCSQVSKMPAEEEKKSIQDQESIETKKFGDVDFKFGKSSTDDQQRSSDGQSKIEGSQSNQLSSAFFNFSSTTSAEQNNKVHSVLPNADGQVKFSFPQPKLATGFNLKPESFSFKTEIFDINSMKKTTDANLASNQVNNDQMDAAPKSHLFGFGLQQAKLDISSKKEVDSSKMQSADKPNSLDSKSWGFGALAAINQAGSWLSTKKEETNDDVSIKNEQNNEDVEKEKRSNSANESIEEECDFVFKPVIPLPPKVDVVTGEEDEELILKLRCKLYRYVFDLKEYKERGAGDLKLLRNKRTCKYRLVMRQEKVLKVVVNHYISKEMKVQISERNDRLCIWQCRNFVDNELTEETLAARFRNVEAVKKFIGAINQAKILHCDDEPPAIEATANLNTGTDSCLLDKFKPKPSCWRCETCLEVNRPYEEACVCCHTVRYEVELANDLREAQMEQERQKQLENTDSPKERNDDEYDDTAIMIGKMMQSHCSCEGEKSKACFACAFQRALCITTGKLRFHNTVTTWKEAVMMITATNADGPVEMHFFSDVGELLYQNEIVPPILPYFTKADEKEEQDEMLTLNWEIESMHIQFSMMRENAMKMSNILKTIFHLTIQVPF</sequence>
<organism evidence="8 9">
    <name type="scientific">Trichinella papuae</name>
    <dbReference type="NCBI Taxonomy" id="268474"/>
    <lineage>
        <taxon>Eukaryota</taxon>
        <taxon>Metazoa</taxon>
        <taxon>Ecdysozoa</taxon>
        <taxon>Nematoda</taxon>
        <taxon>Enoplea</taxon>
        <taxon>Dorylaimia</taxon>
        <taxon>Trichinellida</taxon>
        <taxon>Trichinellidae</taxon>
        <taxon>Trichinella</taxon>
    </lineage>
</organism>
<evidence type="ECO:0000256" key="3">
    <source>
        <dbReference type="ARBA" id="ARBA00022833"/>
    </source>
</evidence>
<dbReference type="SUPFAM" id="SSF50729">
    <property type="entry name" value="PH domain-like"/>
    <property type="match status" value="2"/>
</dbReference>
<keyword evidence="9" id="KW-1185">Reference proteome</keyword>
<dbReference type="Proteomes" id="UP000054843">
    <property type="component" value="Unassembled WGS sequence"/>
</dbReference>
<evidence type="ECO:0000313" key="9">
    <source>
        <dbReference type="Proteomes" id="UP000054843"/>
    </source>
</evidence>
<feature type="region of interest" description="Disordered" evidence="5">
    <location>
        <begin position="824"/>
        <end position="844"/>
    </location>
</feature>
<feature type="compositionally biased region" description="Basic and acidic residues" evidence="5">
    <location>
        <begin position="386"/>
        <end position="422"/>
    </location>
</feature>
<evidence type="ECO:0000256" key="5">
    <source>
        <dbReference type="SAM" id="MobiDB-lite"/>
    </source>
</evidence>
<dbReference type="STRING" id="268474.A0A0V1MSD1"/>
<dbReference type="InterPro" id="IPR011993">
    <property type="entry name" value="PH-like_dom_sf"/>
</dbReference>
<feature type="compositionally biased region" description="Basic and acidic residues" evidence="5">
    <location>
        <begin position="824"/>
        <end position="842"/>
    </location>
</feature>
<keyword evidence="2 4" id="KW-0863">Zinc-finger</keyword>
<dbReference type="PROSITE" id="PS50199">
    <property type="entry name" value="ZF_RANBP2_2"/>
    <property type="match status" value="1"/>
</dbReference>
<feature type="region of interest" description="Disordered" evidence="5">
    <location>
        <begin position="358"/>
        <end position="435"/>
    </location>
</feature>
<protein>
    <submittedName>
        <fullName evidence="8">E3 SUMO-protein ligase RanBP2</fullName>
    </submittedName>
</protein>
<comment type="caution">
    <text evidence="8">The sequence shown here is derived from an EMBL/GenBank/DDBJ whole genome shotgun (WGS) entry which is preliminary data.</text>
</comment>
<dbReference type="PANTHER" id="PTHR23138:SF87">
    <property type="entry name" value="E3 SUMO-PROTEIN LIGASE RANBP2"/>
    <property type="match status" value="1"/>
</dbReference>
<gene>
    <name evidence="8" type="primary">Ranbp2</name>
    <name evidence="8" type="ORF">T10_1697</name>
</gene>
<feature type="domain" description="RanBD1" evidence="6">
    <location>
        <begin position="620"/>
        <end position="751"/>
    </location>
</feature>
<keyword evidence="1" id="KW-0479">Metal-binding</keyword>
<proteinExistence type="predicted"/>
<dbReference type="InterPro" id="IPR045255">
    <property type="entry name" value="RanBP1-like"/>
</dbReference>
<dbReference type="Pfam" id="PF00638">
    <property type="entry name" value="Ran_BP1"/>
    <property type="match status" value="2"/>
</dbReference>
<evidence type="ECO:0000256" key="1">
    <source>
        <dbReference type="ARBA" id="ARBA00022723"/>
    </source>
</evidence>
<evidence type="ECO:0000313" key="8">
    <source>
        <dbReference type="EMBL" id="KRZ74708.1"/>
    </source>
</evidence>
<dbReference type="AlphaFoldDB" id="A0A0V1MSD1"/>
<accession>A0A0V1MSD1</accession>
<feature type="domain" description="RanBD1" evidence="6">
    <location>
        <begin position="228"/>
        <end position="362"/>
    </location>
</feature>
<dbReference type="PROSITE" id="PS50196">
    <property type="entry name" value="RANBD1"/>
    <property type="match status" value="2"/>
</dbReference>
<dbReference type="PROSITE" id="PS01358">
    <property type="entry name" value="ZF_RANBP2_1"/>
    <property type="match status" value="1"/>
</dbReference>
<evidence type="ECO:0000259" key="7">
    <source>
        <dbReference type="PROSITE" id="PS50199"/>
    </source>
</evidence>
<evidence type="ECO:0000256" key="2">
    <source>
        <dbReference type="ARBA" id="ARBA00022771"/>
    </source>
</evidence>
<keyword evidence="3" id="KW-0862">Zinc</keyword>
<evidence type="ECO:0000259" key="6">
    <source>
        <dbReference type="PROSITE" id="PS50196"/>
    </source>
</evidence>
<dbReference type="InterPro" id="IPR001876">
    <property type="entry name" value="Znf_RanBP2"/>
</dbReference>
<dbReference type="CDD" id="cd00835">
    <property type="entry name" value="RanBD_family"/>
    <property type="match status" value="1"/>
</dbReference>
<dbReference type="OrthoDB" id="2357150at2759"/>
<evidence type="ECO:0000256" key="4">
    <source>
        <dbReference type="PROSITE-ProRule" id="PRU00322"/>
    </source>
</evidence>
<dbReference type="GO" id="GO:0005737">
    <property type="term" value="C:cytoplasm"/>
    <property type="evidence" value="ECO:0007669"/>
    <property type="project" value="TreeGrafter"/>
</dbReference>
<dbReference type="PANTHER" id="PTHR23138">
    <property type="entry name" value="RAN BINDING PROTEIN"/>
    <property type="match status" value="1"/>
</dbReference>
<dbReference type="SMART" id="SM00160">
    <property type="entry name" value="RanBD"/>
    <property type="match status" value="2"/>
</dbReference>
<feature type="region of interest" description="Disordered" evidence="5">
    <location>
        <begin position="579"/>
        <end position="611"/>
    </location>
</feature>
<dbReference type="InterPro" id="IPR000156">
    <property type="entry name" value="Ran_bind_dom"/>
</dbReference>
<dbReference type="EMBL" id="JYDO01000046">
    <property type="protein sequence ID" value="KRZ74708.1"/>
    <property type="molecule type" value="Genomic_DNA"/>
</dbReference>
<reference evidence="8 9" key="1">
    <citation type="submission" date="2015-01" db="EMBL/GenBank/DDBJ databases">
        <title>Evolution of Trichinella species and genotypes.</title>
        <authorList>
            <person name="Korhonen P.K."/>
            <person name="Edoardo P."/>
            <person name="Giuseppe L.R."/>
            <person name="Gasser R.B."/>
        </authorList>
    </citation>
    <scope>NUCLEOTIDE SEQUENCE [LARGE SCALE GENOMIC DNA]</scope>
    <source>
        <strain evidence="8">ISS1980</strain>
    </source>
</reference>
<dbReference type="GO" id="GO:0005643">
    <property type="term" value="C:nuclear pore"/>
    <property type="evidence" value="ECO:0007669"/>
    <property type="project" value="TreeGrafter"/>
</dbReference>
<feature type="compositionally biased region" description="Polar residues" evidence="5">
    <location>
        <begin position="423"/>
        <end position="435"/>
    </location>
</feature>
<dbReference type="GO" id="GO:0008270">
    <property type="term" value="F:zinc ion binding"/>
    <property type="evidence" value="ECO:0007669"/>
    <property type="project" value="UniProtKB-KW"/>
</dbReference>
<dbReference type="GO" id="GO:0005096">
    <property type="term" value="F:GTPase activator activity"/>
    <property type="evidence" value="ECO:0007669"/>
    <property type="project" value="TreeGrafter"/>
</dbReference>
<dbReference type="Gene3D" id="2.30.29.30">
    <property type="entry name" value="Pleckstrin-homology domain (PH domain)/Phosphotyrosine-binding domain (PTB)"/>
    <property type="match status" value="2"/>
</dbReference>
<name>A0A0V1MSD1_9BILA</name>